<dbReference type="Proteomes" id="UP000032683">
    <property type="component" value="Unassembled WGS sequence"/>
</dbReference>
<proteinExistence type="predicted"/>
<evidence type="ECO:0000313" key="7">
    <source>
        <dbReference type="Proteomes" id="UP000032683"/>
    </source>
</evidence>
<dbReference type="InterPro" id="IPR032808">
    <property type="entry name" value="DoxX"/>
</dbReference>
<dbReference type="AlphaFoldDB" id="A0A0D6QAD1"/>
<gene>
    <name evidence="6" type="ORF">Gxy13693_046_006</name>
</gene>
<evidence type="ECO:0008006" key="8">
    <source>
        <dbReference type="Google" id="ProtNLM"/>
    </source>
</evidence>
<dbReference type="GO" id="GO:0016020">
    <property type="term" value="C:membrane"/>
    <property type="evidence" value="ECO:0007669"/>
    <property type="project" value="UniProtKB-SubCell"/>
</dbReference>
<evidence type="ECO:0000256" key="1">
    <source>
        <dbReference type="ARBA" id="ARBA00004141"/>
    </source>
</evidence>
<evidence type="ECO:0000256" key="4">
    <source>
        <dbReference type="ARBA" id="ARBA00023136"/>
    </source>
</evidence>
<keyword evidence="3 5" id="KW-1133">Transmembrane helix</keyword>
<evidence type="ECO:0000256" key="3">
    <source>
        <dbReference type="ARBA" id="ARBA00022989"/>
    </source>
</evidence>
<dbReference type="EMBL" id="BANJ01000046">
    <property type="protein sequence ID" value="GAO00380.1"/>
    <property type="molecule type" value="Genomic_DNA"/>
</dbReference>
<dbReference type="RefSeq" id="WP_048856711.1">
    <property type="nucleotide sequence ID" value="NZ_BANJ01000046.1"/>
</dbReference>
<sequence>MRNIPAKQILAYLLVGFFIIGAIGNILAPKTIAEEYARWGYPDWFHFVTGGLELTSAVLMARQASRTIGSLLAACIMASAIVTVIFHGEYTHAIAPVVVLGCVALSVYLHRE</sequence>
<evidence type="ECO:0000256" key="2">
    <source>
        <dbReference type="ARBA" id="ARBA00022692"/>
    </source>
</evidence>
<evidence type="ECO:0000313" key="6">
    <source>
        <dbReference type="EMBL" id="GAO00380.1"/>
    </source>
</evidence>
<dbReference type="Pfam" id="PF13564">
    <property type="entry name" value="DoxX_2"/>
    <property type="match status" value="1"/>
</dbReference>
<reference evidence="6 7" key="1">
    <citation type="submission" date="2012-11" db="EMBL/GenBank/DDBJ databases">
        <title>Whole genome sequence of Gluconacetobacter xylinus NBRC 13693.</title>
        <authorList>
            <person name="Azuma Y."/>
            <person name="Higashiura N."/>
            <person name="Hirakawa H."/>
            <person name="Matsushita K."/>
        </authorList>
    </citation>
    <scope>NUCLEOTIDE SEQUENCE [LARGE SCALE GENOMIC DNA]</scope>
    <source>
        <strain evidence="6 7">NBRC 13693</strain>
    </source>
</reference>
<protein>
    <recommendedName>
        <fullName evidence="8">DoxX family protein</fullName>
    </recommendedName>
</protein>
<evidence type="ECO:0000256" key="5">
    <source>
        <dbReference type="SAM" id="Phobius"/>
    </source>
</evidence>
<feature type="transmembrane region" description="Helical" evidence="5">
    <location>
        <begin position="9"/>
        <end position="28"/>
    </location>
</feature>
<name>A0A0D6QAD1_KOMXY</name>
<comment type="subcellular location">
    <subcellularLocation>
        <location evidence="1">Membrane</location>
        <topology evidence="1">Multi-pass membrane protein</topology>
    </subcellularLocation>
</comment>
<keyword evidence="4 5" id="KW-0472">Membrane</keyword>
<feature type="transmembrane region" description="Helical" evidence="5">
    <location>
        <begin position="93"/>
        <end position="110"/>
    </location>
</feature>
<keyword evidence="2 5" id="KW-0812">Transmembrane</keyword>
<comment type="caution">
    <text evidence="6">The sequence shown here is derived from an EMBL/GenBank/DDBJ whole genome shotgun (WGS) entry which is preliminary data.</text>
</comment>
<accession>A0A0D6QAD1</accession>
<feature type="transmembrane region" description="Helical" evidence="5">
    <location>
        <begin position="68"/>
        <end position="87"/>
    </location>
</feature>
<feature type="transmembrane region" description="Helical" evidence="5">
    <location>
        <begin position="44"/>
        <end position="61"/>
    </location>
</feature>
<organism evidence="6 7">
    <name type="scientific">Komagataeibacter xylinus NBRC 13693</name>
    <dbReference type="NCBI Taxonomy" id="1234668"/>
    <lineage>
        <taxon>Bacteria</taxon>
        <taxon>Pseudomonadati</taxon>
        <taxon>Pseudomonadota</taxon>
        <taxon>Alphaproteobacteria</taxon>
        <taxon>Acetobacterales</taxon>
        <taxon>Acetobacteraceae</taxon>
        <taxon>Komagataeibacter</taxon>
    </lineage>
</organism>